<evidence type="ECO:0000256" key="3">
    <source>
        <dbReference type="ARBA" id="ARBA00009699"/>
    </source>
</evidence>
<feature type="compositionally biased region" description="Low complexity" evidence="11">
    <location>
        <begin position="416"/>
        <end position="429"/>
    </location>
</feature>
<dbReference type="PIRSF" id="PIRSF016302">
    <property type="entry name" value="Man_a_manosd"/>
    <property type="match status" value="1"/>
</dbReference>
<evidence type="ECO:0000256" key="8">
    <source>
        <dbReference type="ARBA" id="ARBA00023180"/>
    </source>
</evidence>
<dbReference type="GO" id="GO:0012505">
    <property type="term" value="C:endomembrane system"/>
    <property type="evidence" value="ECO:0007669"/>
    <property type="project" value="UniProtKB-SubCell"/>
</dbReference>
<dbReference type="Pfam" id="PF03663">
    <property type="entry name" value="Glyco_hydro_76"/>
    <property type="match status" value="1"/>
</dbReference>
<keyword evidence="12" id="KW-1133">Transmembrane helix</keyword>
<comment type="caution">
    <text evidence="14">The sequence shown here is derived from an EMBL/GenBank/DDBJ whole genome shotgun (WGS) entry which is preliminary data.</text>
</comment>
<keyword evidence="9 10" id="KW-0326">Glycosidase</keyword>
<gene>
    <name evidence="14" type="ORF">N0V93_002290</name>
</gene>
<dbReference type="OrthoDB" id="4187847at2759"/>
<evidence type="ECO:0000313" key="15">
    <source>
        <dbReference type="Proteomes" id="UP001140453"/>
    </source>
</evidence>
<evidence type="ECO:0000256" key="2">
    <source>
        <dbReference type="ARBA" id="ARBA00004308"/>
    </source>
</evidence>
<evidence type="ECO:0000313" key="14">
    <source>
        <dbReference type="EMBL" id="KAJ4393083.1"/>
    </source>
</evidence>
<dbReference type="InterPro" id="IPR005198">
    <property type="entry name" value="Glyco_hydro_76"/>
</dbReference>
<reference evidence="14" key="1">
    <citation type="submission" date="2022-10" db="EMBL/GenBank/DDBJ databases">
        <title>Tapping the CABI collections for fungal endophytes: first genome assemblies for Collariella, Neodidymelliopsis, Ascochyta clinopodiicola, Didymella pomorum, Didymosphaeria variabile, Neocosmospora piperis and Neocucurbitaria cava.</title>
        <authorList>
            <person name="Hill R."/>
        </authorList>
    </citation>
    <scope>NUCLEOTIDE SEQUENCE</scope>
    <source>
        <strain evidence="14">IMI 355082</strain>
    </source>
</reference>
<evidence type="ECO:0000256" key="4">
    <source>
        <dbReference type="ARBA" id="ARBA00012350"/>
    </source>
</evidence>
<evidence type="ECO:0000256" key="1">
    <source>
        <dbReference type="ARBA" id="ARBA00001452"/>
    </source>
</evidence>
<dbReference type="EMBL" id="JAPEVB010000002">
    <property type="protein sequence ID" value="KAJ4393083.1"/>
    <property type="molecule type" value="Genomic_DNA"/>
</dbReference>
<evidence type="ECO:0000256" key="12">
    <source>
        <dbReference type="SAM" id="Phobius"/>
    </source>
</evidence>
<accession>A0A9W8YWD1</accession>
<dbReference type="Gene3D" id="1.50.10.20">
    <property type="match status" value="1"/>
</dbReference>
<evidence type="ECO:0000256" key="13">
    <source>
        <dbReference type="SAM" id="SignalP"/>
    </source>
</evidence>
<feature type="transmembrane region" description="Helical" evidence="12">
    <location>
        <begin position="448"/>
        <end position="470"/>
    </location>
</feature>
<evidence type="ECO:0000256" key="9">
    <source>
        <dbReference type="ARBA" id="ARBA00023295"/>
    </source>
</evidence>
<evidence type="ECO:0000256" key="11">
    <source>
        <dbReference type="SAM" id="MobiDB-lite"/>
    </source>
</evidence>
<dbReference type="InterPro" id="IPR008928">
    <property type="entry name" value="6-hairpin_glycosidase_sf"/>
</dbReference>
<keyword evidence="12" id="KW-0812">Transmembrane</keyword>
<dbReference type="Proteomes" id="UP001140453">
    <property type="component" value="Unassembled WGS sequence"/>
</dbReference>
<name>A0A9W8YWD1_9PEZI</name>
<dbReference type="GO" id="GO:0016052">
    <property type="term" value="P:carbohydrate catabolic process"/>
    <property type="evidence" value="ECO:0007669"/>
    <property type="project" value="InterPro"/>
</dbReference>
<dbReference type="SUPFAM" id="SSF48208">
    <property type="entry name" value="Six-hairpin glycosidases"/>
    <property type="match status" value="1"/>
</dbReference>
<keyword evidence="7 12" id="KW-0472">Membrane</keyword>
<keyword evidence="5 13" id="KW-0732">Signal</keyword>
<feature type="chain" id="PRO_5040790624" description="Mannan endo-1,6-alpha-mannosidase" evidence="13">
    <location>
        <begin position="21"/>
        <end position="471"/>
    </location>
</feature>
<dbReference type="FunFam" id="1.50.10.20:FF:000006">
    <property type="entry name" value="Mannan endo-1,6-alpha-mannosidase"/>
    <property type="match status" value="1"/>
</dbReference>
<proteinExistence type="inferred from homology"/>
<feature type="region of interest" description="Disordered" evidence="11">
    <location>
        <begin position="412"/>
        <end position="437"/>
    </location>
</feature>
<dbReference type="GO" id="GO:0009272">
    <property type="term" value="P:fungal-type cell wall biogenesis"/>
    <property type="evidence" value="ECO:0007669"/>
    <property type="project" value="TreeGrafter"/>
</dbReference>
<protein>
    <recommendedName>
        <fullName evidence="4 10">Mannan endo-1,6-alpha-mannosidase</fullName>
        <ecNumber evidence="4 10">3.2.1.101</ecNumber>
    </recommendedName>
</protein>
<sequence>MRSSLWSLYAASAVLPSASAVDIDWTSTDSIISGAETIAYGMMGWYTGNHTGDVPGNLPDPYYWWEAGAMFGIIIDYWASTGDDSYNNETYQAMQHQMGDDNDFMPTNQTLTEGNDDQGFWAMAAMTAAEQNFMNPNSTSLAATEGSTQWLAAVQAVFNEYVWRWEAANDTCGGGLRWQIFTFNNGYTYKNSISNGCFFNVAARLARYTGNESYADWAETIFEWERNVGFIDDAWNVYDGSSCAGTVNCSDIDKAQWTYNAAIFMHGAAVMYNHTNGSSVWEARVNGLMNRSIEYFFNSTNKIIFEPPCEPTNGCTTDDYSFKGYALKWMALTTQMMASTYDTLYPYLLATAQAAAAQCTGTAAASEGFELEGTACGFKWTDGTYDGTSGVGQQMSALQAVVATLIQTAPAPLSEDTGGTSTGDAAGGSDKTDSSVDSLSAITTGDKAGAGILTAVVLAGMMGGSAWLVLD</sequence>
<comment type="similarity">
    <text evidence="3 10">Belongs to the glycosyl hydrolase 76 family.</text>
</comment>
<comment type="subcellular location">
    <subcellularLocation>
        <location evidence="2">Endomembrane system</location>
    </subcellularLocation>
</comment>
<dbReference type="GO" id="GO:0008496">
    <property type="term" value="F:mannan endo-1,6-alpha-mannosidase activity"/>
    <property type="evidence" value="ECO:0007669"/>
    <property type="project" value="UniProtKB-UniRule"/>
</dbReference>
<dbReference type="PANTHER" id="PTHR12145:SF41">
    <property type="entry name" value="MANNAN ENDO-1,6-ALPHA-MANNOSIDASE"/>
    <property type="match status" value="1"/>
</dbReference>
<evidence type="ECO:0000256" key="6">
    <source>
        <dbReference type="ARBA" id="ARBA00022801"/>
    </source>
</evidence>
<keyword evidence="8" id="KW-0325">Glycoprotein</keyword>
<comment type="catalytic activity">
    <reaction evidence="1 10">
        <text>Random hydrolysis of (1-&gt;6)-alpha-D-mannosidic linkages in unbranched (1-&gt;6)-mannans.</text>
        <dbReference type="EC" id="3.2.1.101"/>
    </reaction>
</comment>
<dbReference type="EC" id="3.2.1.101" evidence="4 10"/>
<organism evidence="14 15">
    <name type="scientific">Gnomoniopsis smithogilvyi</name>
    <dbReference type="NCBI Taxonomy" id="1191159"/>
    <lineage>
        <taxon>Eukaryota</taxon>
        <taxon>Fungi</taxon>
        <taxon>Dikarya</taxon>
        <taxon>Ascomycota</taxon>
        <taxon>Pezizomycotina</taxon>
        <taxon>Sordariomycetes</taxon>
        <taxon>Sordariomycetidae</taxon>
        <taxon>Diaporthales</taxon>
        <taxon>Gnomoniaceae</taxon>
        <taxon>Gnomoniopsis</taxon>
    </lineage>
</organism>
<keyword evidence="6 10" id="KW-0378">Hydrolase</keyword>
<feature type="signal peptide" evidence="13">
    <location>
        <begin position="1"/>
        <end position="20"/>
    </location>
</feature>
<evidence type="ECO:0000256" key="5">
    <source>
        <dbReference type="ARBA" id="ARBA00022729"/>
    </source>
</evidence>
<dbReference type="AlphaFoldDB" id="A0A9W8YWD1"/>
<evidence type="ECO:0000256" key="7">
    <source>
        <dbReference type="ARBA" id="ARBA00023136"/>
    </source>
</evidence>
<keyword evidence="15" id="KW-1185">Reference proteome</keyword>
<evidence type="ECO:0000256" key="10">
    <source>
        <dbReference type="PIRNR" id="PIRNR016302"/>
    </source>
</evidence>
<dbReference type="PANTHER" id="PTHR12145">
    <property type="entry name" value="MANNAN ENDO-1,6-ALPHA-MANNOSIDASE DCW1"/>
    <property type="match status" value="1"/>
</dbReference>
<dbReference type="InterPro" id="IPR014480">
    <property type="entry name" value="Mannan-1_6-alpha_mannosidase"/>
</dbReference>